<dbReference type="Pfam" id="PF00069">
    <property type="entry name" value="Pkinase"/>
    <property type="match status" value="1"/>
</dbReference>
<sequence length="696" mass="76538">MARPSSRSGPGSSRRMPAELPGPPPGQGRPPTRGAPVRNGSDRDLAPQRPPLAAPKPSTAGMPSAFGGNSSFLEEVRQAAIRAQAQRQAEASAGPDQAMENGEGEGAEPGELEEPAPKKRKHTEITWSTPPRDAVEPLPDKGMLASPPVGTPPGLTRPAAGTPLDVLNGPASLLHPAGSSPLPPGIRRSPHALPTPGGPPHDTRQQTPSSLPPASPLKLRSAAEIAAAELASFQQRQPQDYNPDAPAALKDSPSVSGEDEDMLLGAASASNGEGAEEPVQQTRGSRWLSQADDEDGDAGHTPADFVPAAAGDEDAAMRDLNERERRSIEAEPEERPSSSSDEEDSVEEHLQGLREVSMLQACRSADEFERLNHISEGTYGIVYRARDRTTDRIVALKKVKMDVRDKDGFPLTAIREINVLLSFHHPNIVNVSEVVVGGRNMDVFMVMEFMEHDLKELMEAMDRHLTIAEVKTLMKQLLDGMAYLHENWILHRDIKTSNILYNKRGELKICDFGLARQYGEPLRPYTSNVVTMWYRPPELFLGAKTYSTAVDIWSLGCIMAELLSKKILFQGKGDIDQLKQIFDLLGNPTEQVWPGWTKLPNAAKLQFPDRPYNRLREKFPERGTLLGGRQGLTTDGYDLLNRMLHLCPDHRISAEEARNHAWFREHPTPMDKEFMPHFPSCKDGTLQRSRGQRPPR</sequence>
<dbReference type="SUPFAM" id="SSF56112">
    <property type="entry name" value="Protein kinase-like (PK-like)"/>
    <property type="match status" value="1"/>
</dbReference>
<feature type="compositionally biased region" description="Low complexity" evidence="8">
    <location>
        <begin position="216"/>
        <end position="231"/>
    </location>
</feature>
<evidence type="ECO:0000256" key="2">
    <source>
        <dbReference type="ARBA" id="ARBA00022527"/>
    </source>
</evidence>
<keyword evidence="6" id="KW-0418">Kinase</keyword>
<feature type="region of interest" description="Disordered" evidence="8">
    <location>
        <begin position="677"/>
        <end position="696"/>
    </location>
</feature>
<keyword evidence="7" id="KW-0067">ATP-binding</keyword>
<dbReference type="CDD" id="cd07843">
    <property type="entry name" value="STKc_CDC2L1"/>
    <property type="match status" value="1"/>
</dbReference>
<dbReference type="InterPro" id="IPR000719">
    <property type="entry name" value="Prot_kinase_dom"/>
</dbReference>
<feature type="compositionally biased region" description="Acidic residues" evidence="8">
    <location>
        <begin position="102"/>
        <end position="114"/>
    </location>
</feature>
<dbReference type="GO" id="GO:0005524">
    <property type="term" value="F:ATP binding"/>
    <property type="evidence" value="ECO:0007669"/>
    <property type="project" value="UniProtKB-KW"/>
</dbReference>
<keyword evidence="3" id="KW-0597">Phosphoprotein</keyword>
<keyword evidence="2" id="KW-0723">Serine/threonine-protein kinase</keyword>
<dbReference type="PROSITE" id="PS50011">
    <property type="entry name" value="PROTEIN_KINASE_DOM"/>
    <property type="match status" value="1"/>
</dbReference>
<comment type="similarity">
    <text evidence="1">Belongs to the protein kinase superfamily. CMGC Ser/Thr protein kinase family. CDC2/CDKX subfamily.</text>
</comment>
<evidence type="ECO:0000256" key="4">
    <source>
        <dbReference type="ARBA" id="ARBA00022679"/>
    </source>
</evidence>
<evidence type="ECO:0000256" key="6">
    <source>
        <dbReference type="ARBA" id="ARBA00022777"/>
    </source>
</evidence>
<dbReference type="GO" id="GO:0007346">
    <property type="term" value="P:regulation of mitotic cell cycle"/>
    <property type="evidence" value="ECO:0007669"/>
    <property type="project" value="TreeGrafter"/>
</dbReference>
<dbReference type="GO" id="GO:0004674">
    <property type="term" value="F:protein serine/threonine kinase activity"/>
    <property type="evidence" value="ECO:0007669"/>
    <property type="project" value="UniProtKB-KW"/>
</dbReference>
<dbReference type="GO" id="GO:0080090">
    <property type="term" value="P:regulation of primary metabolic process"/>
    <property type="evidence" value="ECO:0007669"/>
    <property type="project" value="UniProtKB-ARBA"/>
</dbReference>
<feature type="domain" description="Protein kinase" evidence="9">
    <location>
        <begin position="368"/>
        <end position="663"/>
    </location>
</feature>
<feature type="compositionally biased region" description="Low complexity" evidence="8">
    <location>
        <begin position="78"/>
        <end position="101"/>
    </location>
</feature>
<evidence type="ECO:0000313" key="11">
    <source>
        <dbReference type="Proteomes" id="UP001485043"/>
    </source>
</evidence>
<dbReference type="Proteomes" id="UP001485043">
    <property type="component" value="Unassembled WGS sequence"/>
</dbReference>
<feature type="region of interest" description="Disordered" evidence="8">
    <location>
        <begin position="1"/>
        <end position="349"/>
    </location>
</feature>
<dbReference type="PANTHER" id="PTHR24056:SF107">
    <property type="entry name" value="CYCLIN-DEPENDENT KINASE 11A-RELATED"/>
    <property type="match status" value="1"/>
</dbReference>
<keyword evidence="5" id="KW-0547">Nucleotide-binding</keyword>
<dbReference type="InterPro" id="IPR008271">
    <property type="entry name" value="Ser/Thr_kinase_AS"/>
</dbReference>
<evidence type="ECO:0000256" key="5">
    <source>
        <dbReference type="ARBA" id="ARBA00022741"/>
    </source>
</evidence>
<evidence type="ECO:0000313" key="10">
    <source>
        <dbReference type="EMBL" id="KAK9861071.1"/>
    </source>
</evidence>
<dbReference type="InterPro" id="IPR045267">
    <property type="entry name" value="CDK11/PITSLRE_STKc"/>
</dbReference>
<evidence type="ECO:0000259" key="9">
    <source>
        <dbReference type="PROSITE" id="PS50011"/>
    </source>
</evidence>
<dbReference type="PANTHER" id="PTHR24056">
    <property type="entry name" value="CELL DIVISION PROTEIN KINASE"/>
    <property type="match status" value="1"/>
</dbReference>
<protein>
    <recommendedName>
        <fullName evidence="9">Protein kinase domain-containing protein</fullName>
    </recommendedName>
</protein>
<dbReference type="GO" id="GO:0010556">
    <property type="term" value="P:regulation of macromolecule biosynthetic process"/>
    <property type="evidence" value="ECO:0007669"/>
    <property type="project" value="UniProtKB-ARBA"/>
</dbReference>
<keyword evidence="4" id="KW-0808">Transferase</keyword>
<dbReference type="InterPro" id="IPR011009">
    <property type="entry name" value="Kinase-like_dom_sf"/>
</dbReference>
<proteinExistence type="inferred from homology"/>
<accession>A0AAW1SUJ7</accession>
<dbReference type="AlphaFoldDB" id="A0AAW1SUJ7"/>
<dbReference type="InterPro" id="IPR050108">
    <property type="entry name" value="CDK"/>
</dbReference>
<dbReference type="PROSITE" id="PS00108">
    <property type="entry name" value="PROTEIN_KINASE_ST"/>
    <property type="match status" value="1"/>
</dbReference>
<comment type="caution">
    <text evidence="10">The sequence shown here is derived from an EMBL/GenBank/DDBJ whole genome shotgun (WGS) entry which is preliminary data.</text>
</comment>
<evidence type="ECO:0000256" key="8">
    <source>
        <dbReference type="SAM" id="MobiDB-lite"/>
    </source>
</evidence>
<keyword evidence="11" id="KW-1185">Reference proteome</keyword>
<dbReference type="GO" id="GO:0005634">
    <property type="term" value="C:nucleus"/>
    <property type="evidence" value="ECO:0007669"/>
    <property type="project" value="UniProtKB-ARBA"/>
</dbReference>
<feature type="compositionally biased region" description="Basic and acidic residues" evidence="8">
    <location>
        <begin position="315"/>
        <end position="336"/>
    </location>
</feature>
<dbReference type="SMART" id="SM00220">
    <property type="entry name" value="S_TKc"/>
    <property type="match status" value="1"/>
</dbReference>
<evidence type="ECO:0000256" key="1">
    <source>
        <dbReference type="ARBA" id="ARBA00006485"/>
    </source>
</evidence>
<feature type="compositionally biased region" description="Polar residues" evidence="8">
    <location>
        <begin position="279"/>
        <end position="288"/>
    </location>
</feature>
<evidence type="ECO:0000256" key="7">
    <source>
        <dbReference type="ARBA" id="ARBA00022840"/>
    </source>
</evidence>
<dbReference type="Gene3D" id="3.30.200.20">
    <property type="entry name" value="Phosphorylase Kinase, domain 1"/>
    <property type="match status" value="1"/>
</dbReference>
<dbReference type="FunFam" id="3.30.200.20:FF:000172">
    <property type="entry name" value="cyclin-dependent kinase G-2 isoform X1"/>
    <property type="match status" value="1"/>
</dbReference>
<organism evidence="10 11">
    <name type="scientific">Apatococcus fuscideae</name>
    <dbReference type="NCBI Taxonomy" id="2026836"/>
    <lineage>
        <taxon>Eukaryota</taxon>
        <taxon>Viridiplantae</taxon>
        <taxon>Chlorophyta</taxon>
        <taxon>core chlorophytes</taxon>
        <taxon>Trebouxiophyceae</taxon>
        <taxon>Chlorellales</taxon>
        <taxon>Chlorellaceae</taxon>
        <taxon>Apatococcus</taxon>
    </lineage>
</organism>
<reference evidence="10 11" key="1">
    <citation type="journal article" date="2024" name="Nat. Commun.">
        <title>Phylogenomics reveals the evolutionary origins of lichenization in chlorophyte algae.</title>
        <authorList>
            <person name="Puginier C."/>
            <person name="Libourel C."/>
            <person name="Otte J."/>
            <person name="Skaloud P."/>
            <person name="Haon M."/>
            <person name="Grisel S."/>
            <person name="Petersen M."/>
            <person name="Berrin J.G."/>
            <person name="Delaux P.M."/>
            <person name="Dal Grande F."/>
            <person name="Keller J."/>
        </authorList>
    </citation>
    <scope>NUCLEOTIDE SEQUENCE [LARGE SCALE GENOMIC DNA]</scope>
    <source>
        <strain evidence="10 11">SAG 2523</strain>
    </source>
</reference>
<dbReference type="Gene3D" id="1.10.510.10">
    <property type="entry name" value="Transferase(Phosphotransferase) domain 1"/>
    <property type="match status" value="1"/>
</dbReference>
<dbReference type="EMBL" id="JALJOV010000819">
    <property type="protein sequence ID" value="KAK9861071.1"/>
    <property type="molecule type" value="Genomic_DNA"/>
</dbReference>
<dbReference type="FunFam" id="1.10.510.10:FF:000211">
    <property type="entry name" value="Cyclin-dependent kinase G-2"/>
    <property type="match status" value="1"/>
</dbReference>
<feature type="compositionally biased region" description="Low complexity" evidence="8">
    <location>
        <begin position="1"/>
        <end position="15"/>
    </location>
</feature>
<gene>
    <name evidence="10" type="ORF">WJX84_010605</name>
</gene>
<evidence type="ECO:0000256" key="3">
    <source>
        <dbReference type="ARBA" id="ARBA00022553"/>
    </source>
</evidence>
<name>A0AAW1SUJ7_9CHLO</name>